<evidence type="ECO:0000256" key="4">
    <source>
        <dbReference type="ARBA" id="ARBA00022692"/>
    </source>
</evidence>
<evidence type="ECO:0000256" key="1">
    <source>
        <dbReference type="ARBA" id="ARBA00004115"/>
    </source>
</evidence>
<keyword evidence="5 10" id="KW-0732">Signal</keyword>
<evidence type="ECO:0000256" key="5">
    <source>
        <dbReference type="ARBA" id="ARBA00022729"/>
    </source>
</evidence>
<reference evidence="11" key="1">
    <citation type="submission" date="2023-08" db="EMBL/GenBank/DDBJ databases">
        <authorList>
            <person name="Audoor S."/>
            <person name="Bilcke G."/>
        </authorList>
    </citation>
    <scope>NUCLEOTIDE SEQUENCE</scope>
</reference>
<organism evidence="11 12">
    <name type="scientific">Cylindrotheca closterium</name>
    <dbReference type="NCBI Taxonomy" id="2856"/>
    <lineage>
        <taxon>Eukaryota</taxon>
        <taxon>Sar</taxon>
        <taxon>Stramenopiles</taxon>
        <taxon>Ochrophyta</taxon>
        <taxon>Bacillariophyta</taxon>
        <taxon>Bacillariophyceae</taxon>
        <taxon>Bacillariophycidae</taxon>
        <taxon>Bacillariales</taxon>
        <taxon>Bacillariaceae</taxon>
        <taxon>Cylindrotheca</taxon>
    </lineage>
</organism>
<evidence type="ECO:0000313" key="12">
    <source>
        <dbReference type="Proteomes" id="UP001295423"/>
    </source>
</evidence>
<evidence type="ECO:0000256" key="3">
    <source>
        <dbReference type="ARBA" id="ARBA00020105"/>
    </source>
</evidence>
<keyword evidence="6" id="KW-0256">Endoplasmic reticulum</keyword>
<dbReference type="Proteomes" id="UP001295423">
    <property type="component" value="Unassembled WGS sequence"/>
</dbReference>
<proteinExistence type="inferred from homology"/>
<dbReference type="PANTHER" id="PTHR21397">
    <property type="entry name" value="CHROMATIN COMPLEXES SUBUNIT BAP18-RELATED"/>
    <property type="match status" value="1"/>
</dbReference>
<feature type="compositionally biased region" description="Low complexity" evidence="9">
    <location>
        <begin position="254"/>
        <end position="269"/>
    </location>
</feature>
<name>A0AAD2G429_9STRA</name>
<keyword evidence="12" id="KW-1185">Reference proteome</keyword>
<feature type="region of interest" description="Disordered" evidence="9">
    <location>
        <begin position="171"/>
        <end position="214"/>
    </location>
</feature>
<feature type="compositionally biased region" description="Low complexity" evidence="9">
    <location>
        <begin position="188"/>
        <end position="197"/>
    </location>
</feature>
<dbReference type="EMBL" id="CAKOGP040002092">
    <property type="protein sequence ID" value="CAJ1962074.1"/>
    <property type="molecule type" value="Genomic_DNA"/>
</dbReference>
<evidence type="ECO:0000256" key="2">
    <source>
        <dbReference type="ARBA" id="ARBA00007695"/>
    </source>
</evidence>
<gene>
    <name evidence="11" type="ORF">CYCCA115_LOCUS19513</name>
</gene>
<feature type="region of interest" description="Disordered" evidence="9">
    <location>
        <begin position="242"/>
        <end position="281"/>
    </location>
</feature>
<evidence type="ECO:0000256" key="6">
    <source>
        <dbReference type="ARBA" id="ARBA00022824"/>
    </source>
</evidence>
<evidence type="ECO:0000313" key="11">
    <source>
        <dbReference type="EMBL" id="CAJ1962074.1"/>
    </source>
</evidence>
<evidence type="ECO:0000256" key="9">
    <source>
        <dbReference type="SAM" id="MobiDB-lite"/>
    </source>
</evidence>
<dbReference type="GO" id="GO:0005789">
    <property type="term" value="C:endoplasmic reticulum membrane"/>
    <property type="evidence" value="ECO:0007669"/>
    <property type="project" value="UniProtKB-SubCell"/>
</dbReference>
<keyword evidence="7" id="KW-1133">Transmembrane helix</keyword>
<sequence>MLMPSSMFVFLISVLLLGSIVQVSSSTWTVYHSFNADQEFSRRGELKWSPEEGALQITNEESALSTESIQAMLDYGWYHVKIQNPNDTNDFVLSTVPACSIRRANFKDEFQVTLPRTQESQITSLAYLPLASPLAPKSCDEMGEVESPTFTSKVSLTLDTPGMILKSVLPTTKPPPGMTFIPHPNLKKNSGNSAAGDGAKGGAKEGQIPGQEEEEPQSYIRKYWYIFLPLMIANFMGIGSPAAGGEPSQGGAGDAQPAVAAAGASAPAGSDGGKRRRGKRR</sequence>
<dbReference type="PANTHER" id="PTHR21397:SF4">
    <property type="entry name" value="ER MEMBRANE PROTEIN COMPLEX SUBUNIT 10"/>
    <property type="match status" value="1"/>
</dbReference>
<dbReference type="CDD" id="cd22209">
    <property type="entry name" value="EMC10"/>
    <property type="match status" value="1"/>
</dbReference>
<comment type="caution">
    <text evidence="11">The sequence shown here is derived from an EMBL/GenBank/DDBJ whole genome shotgun (WGS) entry which is preliminary data.</text>
</comment>
<dbReference type="AlphaFoldDB" id="A0AAD2G429"/>
<feature type="chain" id="PRO_5042165104" description="ER membrane protein complex subunit 10" evidence="10">
    <location>
        <begin position="26"/>
        <end position="281"/>
    </location>
</feature>
<keyword evidence="8" id="KW-0472">Membrane</keyword>
<accession>A0AAD2G429</accession>
<evidence type="ECO:0000256" key="8">
    <source>
        <dbReference type="ARBA" id="ARBA00023136"/>
    </source>
</evidence>
<evidence type="ECO:0000256" key="7">
    <source>
        <dbReference type="ARBA" id="ARBA00022989"/>
    </source>
</evidence>
<evidence type="ECO:0000256" key="10">
    <source>
        <dbReference type="SAM" id="SignalP"/>
    </source>
</evidence>
<comment type="subcellular location">
    <subcellularLocation>
        <location evidence="1">Endoplasmic reticulum membrane</location>
        <topology evidence="1">Single-pass type I membrane protein</topology>
    </subcellularLocation>
</comment>
<protein>
    <recommendedName>
        <fullName evidence="3">ER membrane protein complex subunit 10</fullName>
    </recommendedName>
</protein>
<keyword evidence="4" id="KW-0812">Transmembrane</keyword>
<comment type="similarity">
    <text evidence="2">Belongs to the EMC10 family.</text>
</comment>
<feature type="signal peptide" evidence="10">
    <location>
        <begin position="1"/>
        <end position="25"/>
    </location>
</feature>